<name>A0ABW2S2Z5_9NOCA</name>
<proteinExistence type="predicted"/>
<evidence type="ECO:0000313" key="2">
    <source>
        <dbReference type="Proteomes" id="UP001596484"/>
    </source>
</evidence>
<accession>A0ABW2S2Z5</accession>
<dbReference type="InterPro" id="IPR027417">
    <property type="entry name" value="P-loop_NTPase"/>
</dbReference>
<sequence length="209" mass="22523">MTALEWMPWQLDAIAQSESAPEFAISAPRQAGKSAVGLEVARRAAARGENIVYFTASSALALNALDRITAAQRALDPSLIRRITRSSVVRSITIGAGTIDFCSYRSTRQPARGRDRIICDDHTGQPLGYERLITSGPLLRLGVQLEPGTPGTPMLRFGMDEGDDPYAEDTLRKANPGIGTTTTIDRLRCTAASATLDAWKAEILNAPLP</sequence>
<comment type="caution">
    <text evidence="1">The sequence shown here is derived from an EMBL/GenBank/DDBJ whole genome shotgun (WGS) entry which is preliminary data.</text>
</comment>
<dbReference type="Pfam" id="PF03237">
    <property type="entry name" value="Terminase_6N"/>
    <property type="match status" value="1"/>
</dbReference>
<evidence type="ECO:0000313" key="1">
    <source>
        <dbReference type="EMBL" id="MFC7450537.1"/>
    </source>
</evidence>
<dbReference type="Gene3D" id="3.40.50.300">
    <property type="entry name" value="P-loop containing nucleotide triphosphate hydrolases"/>
    <property type="match status" value="1"/>
</dbReference>
<protein>
    <submittedName>
        <fullName evidence="1">Terminase large subunit domain-containing protein</fullName>
    </submittedName>
</protein>
<organism evidence="1 2">
    <name type="scientific">Rhodococcus daqingensis</name>
    <dbReference type="NCBI Taxonomy" id="2479363"/>
    <lineage>
        <taxon>Bacteria</taxon>
        <taxon>Bacillati</taxon>
        <taxon>Actinomycetota</taxon>
        <taxon>Actinomycetes</taxon>
        <taxon>Mycobacteriales</taxon>
        <taxon>Nocardiaceae</taxon>
        <taxon>Rhodococcus</taxon>
    </lineage>
</organism>
<dbReference type="RefSeq" id="WP_378408568.1">
    <property type="nucleotide sequence ID" value="NZ_JBHTCS010000026.1"/>
</dbReference>
<dbReference type="EMBL" id="JBHTCS010000026">
    <property type="protein sequence ID" value="MFC7450537.1"/>
    <property type="molecule type" value="Genomic_DNA"/>
</dbReference>
<gene>
    <name evidence="1" type="ORF">ACFQS9_21805</name>
</gene>
<reference evidence="2" key="1">
    <citation type="journal article" date="2019" name="Int. J. Syst. Evol. Microbiol.">
        <title>The Global Catalogue of Microorganisms (GCM) 10K type strain sequencing project: providing services to taxonomists for standard genome sequencing and annotation.</title>
        <authorList>
            <consortium name="The Broad Institute Genomics Platform"/>
            <consortium name="The Broad Institute Genome Sequencing Center for Infectious Disease"/>
            <person name="Wu L."/>
            <person name="Ma J."/>
        </authorList>
    </citation>
    <scope>NUCLEOTIDE SEQUENCE [LARGE SCALE GENOMIC DNA]</scope>
    <source>
        <strain evidence="2">ICMP 19430</strain>
    </source>
</reference>
<keyword evidence="2" id="KW-1185">Reference proteome</keyword>
<dbReference type="Proteomes" id="UP001596484">
    <property type="component" value="Unassembled WGS sequence"/>
</dbReference>